<dbReference type="EMBL" id="CM056741">
    <property type="protein sequence ID" value="KAJ8684796.1"/>
    <property type="molecule type" value="Genomic_DNA"/>
</dbReference>
<comment type="caution">
    <text evidence="1">The sequence shown here is derived from an EMBL/GenBank/DDBJ whole genome shotgun (WGS) entry which is preliminary data.</text>
</comment>
<reference evidence="1" key="1">
    <citation type="submission" date="2023-04" db="EMBL/GenBank/DDBJ databases">
        <title>A chromosome-level genome assembly of the parasitoid wasp Eretmocerus hayati.</title>
        <authorList>
            <person name="Zhong Y."/>
            <person name="Liu S."/>
            <person name="Liu Y."/>
        </authorList>
    </citation>
    <scope>NUCLEOTIDE SEQUENCE</scope>
    <source>
        <strain evidence="1">ZJU_SS_LIU_2023</strain>
    </source>
</reference>
<accession>A0ACC2PP49</accession>
<proteinExistence type="predicted"/>
<evidence type="ECO:0000313" key="2">
    <source>
        <dbReference type="Proteomes" id="UP001239111"/>
    </source>
</evidence>
<sequence length="219" mass="24171">MEAGVEGGSQNRLFMRDLNSGRLSLQDTGADISLISRDRKLRTKPSGFLYAVNGPKVIAYGESLLMIRFPGIKREFPWKFRVADIDSMIIGGDFLKHYKLMVDLDGTRLVNKETGPYGLGTCKPSSHVSIRSVDPNPVSDARVNSMLSESLEITDTSDILFDVEIRGNVKSVSVNLLKPAYIISEDLEARLATDDQPDSRPPLRTYSGKKNVTFPSTGT</sequence>
<name>A0ACC2PP49_9HYME</name>
<evidence type="ECO:0000313" key="1">
    <source>
        <dbReference type="EMBL" id="KAJ8684796.1"/>
    </source>
</evidence>
<organism evidence="1 2">
    <name type="scientific">Eretmocerus hayati</name>
    <dbReference type="NCBI Taxonomy" id="131215"/>
    <lineage>
        <taxon>Eukaryota</taxon>
        <taxon>Metazoa</taxon>
        <taxon>Ecdysozoa</taxon>
        <taxon>Arthropoda</taxon>
        <taxon>Hexapoda</taxon>
        <taxon>Insecta</taxon>
        <taxon>Pterygota</taxon>
        <taxon>Neoptera</taxon>
        <taxon>Endopterygota</taxon>
        <taxon>Hymenoptera</taxon>
        <taxon>Apocrita</taxon>
        <taxon>Proctotrupomorpha</taxon>
        <taxon>Chalcidoidea</taxon>
        <taxon>Aphelinidae</taxon>
        <taxon>Aphelininae</taxon>
        <taxon>Eretmocerus</taxon>
    </lineage>
</organism>
<keyword evidence="2" id="KW-1185">Reference proteome</keyword>
<gene>
    <name evidence="1" type="ORF">QAD02_020589</name>
</gene>
<protein>
    <submittedName>
        <fullName evidence="1">Uncharacterized protein</fullName>
    </submittedName>
</protein>
<dbReference type="Proteomes" id="UP001239111">
    <property type="component" value="Chromosome 1"/>
</dbReference>